<dbReference type="InterPro" id="IPR006963">
    <property type="entry name" value="Mopterin_OxRdtase_4Fe-4S_dom"/>
</dbReference>
<gene>
    <name evidence="11" type="ORF">SAMN02746019_00014130</name>
</gene>
<dbReference type="Gene3D" id="3.30.200.210">
    <property type="match status" value="1"/>
</dbReference>
<dbReference type="PANTHER" id="PTHR43742">
    <property type="entry name" value="TRIMETHYLAMINE-N-OXIDE REDUCTASE"/>
    <property type="match status" value="1"/>
</dbReference>
<dbReference type="Gene3D" id="3.40.228.10">
    <property type="entry name" value="Dimethylsulfoxide Reductase, domain 2"/>
    <property type="match status" value="1"/>
</dbReference>
<protein>
    <submittedName>
        <fullName evidence="11">Anaerobic dehydrogenases, typically selenocysteine-containing</fullName>
    </submittedName>
</protein>
<keyword evidence="6" id="KW-0560">Oxidoreductase</keyword>
<dbReference type="GO" id="GO:0051539">
    <property type="term" value="F:4 iron, 4 sulfur cluster binding"/>
    <property type="evidence" value="ECO:0007669"/>
    <property type="project" value="UniProtKB-KW"/>
</dbReference>
<proteinExistence type="inferred from homology"/>
<dbReference type="InterPro" id="IPR050612">
    <property type="entry name" value="Prok_Mopterin_Oxidored"/>
</dbReference>
<dbReference type="SUPFAM" id="SSF50692">
    <property type="entry name" value="ADC-like"/>
    <property type="match status" value="1"/>
</dbReference>
<dbReference type="RefSeq" id="WP_200808164.1">
    <property type="nucleotide sequence ID" value="NZ_FYEK01000037.1"/>
</dbReference>
<dbReference type="InParanoid" id="A0A212R8U5"/>
<evidence type="ECO:0000256" key="5">
    <source>
        <dbReference type="ARBA" id="ARBA00022729"/>
    </source>
</evidence>
<evidence type="ECO:0000259" key="10">
    <source>
        <dbReference type="PROSITE" id="PS51669"/>
    </source>
</evidence>
<dbReference type="GO" id="GO:0016491">
    <property type="term" value="F:oxidoreductase activity"/>
    <property type="evidence" value="ECO:0007669"/>
    <property type="project" value="UniProtKB-KW"/>
</dbReference>
<dbReference type="SUPFAM" id="SSF53706">
    <property type="entry name" value="Formate dehydrogenase/DMSO reductase, domains 1-3"/>
    <property type="match status" value="1"/>
</dbReference>
<evidence type="ECO:0000313" key="11">
    <source>
        <dbReference type="EMBL" id="SNB68626.1"/>
    </source>
</evidence>
<dbReference type="InterPro" id="IPR009010">
    <property type="entry name" value="Asp_de-COase-like_dom_sf"/>
</dbReference>
<sequence length="1097" mass="121695">MTKAMPRPTEIREELPAEKTEGTALTRRDFLKTAALVGSTALFAHAARTLASFHPEAEGEYPLGRPENMIFTVCQQCNTQCGIKVKLLDGVAAKIDGNPYSPWALYPHLPYKTPISQAAAIDGGICPKGQAGIQTAYDPYRLRVVLKRKPGTKRGENQWITIPFEQAIREIVEGGDLFGEGPVPGLKELWALRDPKVMKAMGDFVKKIWGEKDREKKKALVEEFKKQFADHLHTLIDPDHPDLGPKNNQIAIIWGRLKGGRSDFIHRFFGDGLGTVNRHGHTTVCQGSLYFGCKAMSEQFVDGKFSGGAKFYWQADLGHSAFVIFVGASPFEGNYGPPLRVTKITEGLVSGRLKYAVIDPRFSKTAAKAWKWIPNKPGTEGAIAMGMIRWIIENRRYDEQYLRNANRAAAQAAGEPTWTNAVWLVKIGEDGTPGPFLRASEIGLTTKQEVEKEGKKVTVYVTPDGKQFAYDLLVTMVEGKPVAFDPNDAETPVVGDLFVEATLTAPDGKAIRVKSGMQILKESAEKMTIEEYAAEAGIRPQDIVELAREFTAHGKRAAADVHRGVSQHTNGFYNVVAWFTLNLLIGNYDWKGGMIKASTYDYTGAKAKKPFNLGAMNPGKLSPFGISIIRHNAKWQDTTLYDGKYPAKRNWYPLSSDIYQELIPSMGDAYPYPIKILFIYMGSPVYALPAGHTNIEILKDPKKIPLIVACDIVVGETSMYADYIFPDLTYLERWEFAGSHPSVAWKVQPVRQPAIPPLTETVKVFGQEMPLSLEALLLGLAEALGLPNFGPNGLGEGIPLTHPDHLYLRMAANLAYGEKEDGSDAVPDADDEEVRIFLEARRHLPKSVFDPERWKETVGEALWRKVIYVLNRGGRFQDFEKAYEGDQVKNKYGKLINLYQEKTATTKSAMTGKPLIGYPTYIPAPTDVLGNRLEDEKEGYEFHLITYREIFHTKSRTISNYWLLALAPENYVLMNARDAARLGLKDGDWVRIVSPTNPEGVWDLGNGQKKPMIGKVKVVQGIRPGVIAFSLGHGHWAYGASDVMIDGVAVKGDPRRATGIHANAAMRVDPYLKNTCLVDPVGGSAVFYDSRVKVEKI</sequence>
<dbReference type="Pfam" id="PF01568">
    <property type="entry name" value="Molydop_binding"/>
    <property type="match status" value="1"/>
</dbReference>
<evidence type="ECO:0000256" key="7">
    <source>
        <dbReference type="ARBA" id="ARBA00023004"/>
    </source>
</evidence>
<name>A0A212R8U5_9CHLR</name>
<dbReference type="PANTHER" id="PTHR43742:SF9">
    <property type="entry name" value="TETRATHIONATE REDUCTASE SUBUNIT A"/>
    <property type="match status" value="1"/>
</dbReference>
<dbReference type="PROSITE" id="PS51669">
    <property type="entry name" value="4FE4S_MOW_BIS_MGD"/>
    <property type="match status" value="1"/>
</dbReference>
<dbReference type="InterPro" id="IPR037946">
    <property type="entry name" value="MopB_CT_Tetrathionate"/>
</dbReference>
<evidence type="ECO:0000256" key="8">
    <source>
        <dbReference type="ARBA" id="ARBA00023014"/>
    </source>
</evidence>
<dbReference type="InterPro" id="IPR006656">
    <property type="entry name" value="Mopterin_OxRdtase"/>
</dbReference>
<feature type="region of interest" description="Disordered" evidence="9">
    <location>
        <begin position="1"/>
        <end position="22"/>
    </location>
</feature>
<accession>A0A212R8U5</accession>
<dbReference type="AlphaFoldDB" id="A0A212R8U5"/>
<dbReference type="Pfam" id="PF00384">
    <property type="entry name" value="Molybdopterin"/>
    <property type="match status" value="1"/>
</dbReference>
<comment type="similarity">
    <text evidence="1">Belongs to the prokaryotic molybdopterin-containing oxidoreductase family.</text>
</comment>
<reference evidence="12" key="1">
    <citation type="submission" date="2017-06" db="EMBL/GenBank/DDBJ databases">
        <authorList>
            <person name="Varghese N."/>
            <person name="Submissions S."/>
        </authorList>
    </citation>
    <scope>NUCLEOTIDE SEQUENCE [LARGE SCALE GENOMIC DNA]</scope>
    <source>
        <strain evidence="12">JAD2</strain>
    </source>
</reference>
<dbReference type="PROSITE" id="PS51318">
    <property type="entry name" value="TAT"/>
    <property type="match status" value="1"/>
</dbReference>
<evidence type="ECO:0000313" key="12">
    <source>
        <dbReference type="Proteomes" id="UP000197025"/>
    </source>
</evidence>
<evidence type="ECO:0000256" key="2">
    <source>
        <dbReference type="ARBA" id="ARBA00022485"/>
    </source>
</evidence>
<keyword evidence="12" id="KW-1185">Reference proteome</keyword>
<evidence type="ECO:0000256" key="1">
    <source>
        <dbReference type="ARBA" id="ARBA00010312"/>
    </source>
</evidence>
<evidence type="ECO:0000256" key="3">
    <source>
        <dbReference type="ARBA" id="ARBA00022505"/>
    </source>
</evidence>
<dbReference type="Gene3D" id="2.40.40.20">
    <property type="match status" value="1"/>
</dbReference>
<keyword evidence="4" id="KW-0479">Metal-binding</keyword>
<feature type="domain" description="4Fe-4S Mo/W bis-MGD-type" evidence="10">
    <location>
        <begin position="67"/>
        <end position="140"/>
    </location>
</feature>
<keyword evidence="5" id="KW-0732">Signal</keyword>
<evidence type="ECO:0000256" key="9">
    <source>
        <dbReference type="SAM" id="MobiDB-lite"/>
    </source>
</evidence>
<evidence type="ECO:0000256" key="4">
    <source>
        <dbReference type="ARBA" id="ARBA00022723"/>
    </source>
</evidence>
<dbReference type="CDD" id="cd02780">
    <property type="entry name" value="MopB_CT_Tetrathionate_Arsenate-R"/>
    <property type="match status" value="1"/>
</dbReference>
<organism evidence="11 12">
    <name type="scientific">Thermoflexus hugenholtzii JAD2</name>
    <dbReference type="NCBI Taxonomy" id="877466"/>
    <lineage>
        <taxon>Bacteria</taxon>
        <taxon>Bacillati</taxon>
        <taxon>Chloroflexota</taxon>
        <taxon>Thermoflexia</taxon>
        <taxon>Thermoflexales</taxon>
        <taxon>Thermoflexaceae</taxon>
        <taxon>Thermoflexus</taxon>
    </lineage>
</organism>
<keyword evidence="2" id="KW-0004">4Fe-4S</keyword>
<dbReference type="GO" id="GO:0046872">
    <property type="term" value="F:metal ion binding"/>
    <property type="evidence" value="ECO:0007669"/>
    <property type="project" value="UniProtKB-KW"/>
</dbReference>
<keyword evidence="7" id="KW-0408">Iron</keyword>
<dbReference type="EMBL" id="FYEK01000037">
    <property type="protein sequence ID" value="SNB68626.1"/>
    <property type="molecule type" value="Genomic_DNA"/>
</dbReference>
<keyword evidence="8" id="KW-0411">Iron-sulfur</keyword>
<dbReference type="Proteomes" id="UP000197025">
    <property type="component" value="Unassembled WGS sequence"/>
</dbReference>
<dbReference type="InterPro" id="IPR006657">
    <property type="entry name" value="MoPterin_dinucl-bd_dom"/>
</dbReference>
<dbReference type="GO" id="GO:0043546">
    <property type="term" value="F:molybdopterin cofactor binding"/>
    <property type="evidence" value="ECO:0007669"/>
    <property type="project" value="InterPro"/>
</dbReference>
<feature type="compositionally biased region" description="Basic and acidic residues" evidence="9">
    <location>
        <begin position="9"/>
        <end position="22"/>
    </location>
</feature>
<evidence type="ECO:0000256" key="6">
    <source>
        <dbReference type="ARBA" id="ARBA00023002"/>
    </source>
</evidence>
<keyword evidence="3" id="KW-0500">Molybdenum</keyword>
<dbReference type="InterPro" id="IPR006311">
    <property type="entry name" value="TAT_signal"/>
</dbReference>
<dbReference type="Gene3D" id="3.40.50.740">
    <property type="match status" value="1"/>
</dbReference>
<dbReference type="SMART" id="SM00926">
    <property type="entry name" value="Molybdop_Fe4S4"/>
    <property type="match status" value="1"/>
</dbReference>